<name>A0A2P2P7F5_RHIMU</name>
<organism evidence="2">
    <name type="scientific">Rhizophora mucronata</name>
    <name type="common">Asiatic mangrove</name>
    <dbReference type="NCBI Taxonomy" id="61149"/>
    <lineage>
        <taxon>Eukaryota</taxon>
        <taxon>Viridiplantae</taxon>
        <taxon>Streptophyta</taxon>
        <taxon>Embryophyta</taxon>
        <taxon>Tracheophyta</taxon>
        <taxon>Spermatophyta</taxon>
        <taxon>Magnoliopsida</taxon>
        <taxon>eudicotyledons</taxon>
        <taxon>Gunneridae</taxon>
        <taxon>Pentapetalae</taxon>
        <taxon>rosids</taxon>
        <taxon>fabids</taxon>
        <taxon>Malpighiales</taxon>
        <taxon>Rhizophoraceae</taxon>
        <taxon>Rhizophora</taxon>
    </lineage>
</organism>
<accession>A0A2P2P7F5</accession>
<feature type="region of interest" description="Disordered" evidence="1">
    <location>
        <begin position="1"/>
        <end position="28"/>
    </location>
</feature>
<evidence type="ECO:0000256" key="1">
    <source>
        <dbReference type="SAM" id="MobiDB-lite"/>
    </source>
</evidence>
<protein>
    <submittedName>
        <fullName evidence="2">Uncharacterized protein MANES_04G119100</fullName>
    </submittedName>
</protein>
<reference evidence="2" key="1">
    <citation type="submission" date="2018-02" db="EMBL/GenBank/DDBJ databases">
        <title>Rhizophora mucronata_Transcriptome.</title>
        <authorList>
            <person name="Meera S.P."/>
            <person name="Sreeshan A."/>
            <person name="Augustine A."/>
        </authorList>
    </citation>
    <scope>NUCLEOTIDE SEQUENCE</scope>
    <source>
        <tissue evidence="2">Leaf</tissue>
    </source>
</reference>
<evidence type="ECO:0000313" key="2">
    <source>
        <dbReference type="EMBL" id="MBX50686.1"/>
    </source>
</evidence>
<dbReference type="AlphaFoldDB" id="A0A2P2P7F5"/>
<dbReference type="EMBL" id="GGEC01070202">
    <property type="protein sequence ID" value="MBX50686.1"/>
    <property type="molecule type" value="Transcribed_RNA"/>
</dbReference>
<proteinExistence type="predicted"/>
<sequence length="103" mass="11409">MEAMLQTREPLSLPPNPKSNPSNGLKRGLFVVKPKTPRGFSLSSNGLNKFPSFVSKPNGVLPKERNLHVCRAEAVAAAAADGQPYLVKKLIHQSFWELRFQLL</sequence>